<feature type="transmembrane region" description="Helical" evidence="1">
    <location>
        <begin position="85"/>
        <end position="106"/>
    </location>
</feature>
<dbReference type="AlphaFoldDB" id="C4GKN0"/>
<protein>
    <submittedName>
        <fullName evidence="2">Uncharacterized protein</fullName>
    </submittedName>
</protein>
<keyword evidence="1" id="KW-0472">Membrane</keyword>
<evidence type="ECO:0000256" key="1">
    <source>
        <dbReference type="SAM" id="Phobius"/>
    </source>
</evidence>
<evidence type="ECO:0000313" key="2">
    <source>
        <dbReference type="EMBL" id="EEP67290.1"/>
    </source>
</evidence>
<keyword evidence="3" id="KW-1185">Reference proteome</keyword>
<name>C4GKN0_9NEIS</name>
<sequence length="187" mass="21832">MSNTPDTPFAELLHAVQSNATHITWQKSSPISDRERGDAKKAMKRFLLITFLTLLMLIDKMSNYFCYFLPRVCSPRNPPQSLADWLLALFWLFFYTALSLNFFIMFKHQRKIANHPTEQSCPITYTLQTKASFRYFLDKGIFASRGMNLHPDWQNFTATDWAEILPTATLNEVQQLSQMIIQRLNNQ</sequence>
<proteinExistence type="predicted"/>
<reference evidence="2" key="1">
    <citation type="submission" date="2009-04" db="EMBL/GenBank/DDBJ databases">
        <authorList>
            <person name="Weinstock G."/>
            <person name="Sodergren E."/>
            <person name="Clifton S."/>
            <person name="Fulton L."/>
            <person name="Fulton B."/>
            <person name="Courtney L."/>
            <person name="Fronick C."/>
            <person name="Harrison M."/>
            <person name="Strong C."/>
            <person name="Farmer C."/>
            <person name="Delahaunty K."/>
            <person name="Markovic C."/>
            <person name="Hall O."/>
            <person name="Minx P."/>
            <person name="Tomlinson C."/>
            <person name="Mitreva M."/>
            <person name="Nelson J."/>
            <person name="Hou S."/>
            <person name="Wollam A."/>
            <person name="Pepin K.H."/>
            <person name="Johnson M."/>
            <person name="Bhonagiri V."/>
            <person name="Nash W.E."/>
            <person name="Warren W."/>
            <person name="Chinwalla A."/>
            <person name="Mardis E.R."/>
            <person name="Wilson R.K."/>
        </authorList>
    </citation>
    <scope>NUCLEOTIDE SEQUENCE [LARGE SCALE GENOMIC DNA]</scope>
    <source>
        <strain evidence="2">ATCC 51147</strain>
    </source>
</reference>
<organism evidence="2 3">
    <name type="scientific">Kingella oralis ATCC 51147</name>
    <dbReference type="NCBI Taxonomy" id="629741"/>
    <lineage>
        <taxon>Bacteria</taxon>
        <taxon>Pseudomonadati</taxon>
        <taxon>Pseudomonadota</taxon>
        <taxon>Betaproteobacteria</taxon>
        <taxon>Neisseriales</taxon>
        <taxon>Neisseriaceae</taxon>
        <taxon>Kingella</taxon>
    </lineage>
</organism>
<dbReference type="HOGENOM" id="CLU_1508682_0_0_4"/>
<comment type="caution">
    <text evidence="2">The sequence shown here is derived from an EMBL/GenBank/DDBJ whole genome shotgun (WGS) entry which is preliminary data.</text>
</comment>
<dbReference type="RefSeq" id="WP_003795971.1">
    <property type="nucleotide sequence ID" value="NZ_GG665872.1"/>
</dbReference>
<feature type="transmembrane region" description="Helical" evidence="1">
    <location>
        <begin position="46"/>
        <end position="65"/>
    </location>
</feature>
<keyword evidence="1" id="KW-0812">Transmembrane</keyword>
<evidence type="ECO:0000313" key="3">
    <source>
        <dbReference type="Proteomes" id="UP000003009"/>
    </source>
</evidence>
<dbReference type="Proteomes" id="UP000003009">
    <property type="component" value="Unassembled WGS sequence"/>
</dbReference>
<dbReference type="EMBL" id="ACJW02000003">
    <property type="protein sequence ID" value="EEP67290.1"/>
    <property type="molecule type" value="Genomic_DNA"/>
</dbReference>
<accession>C4GKN0</accession>
<dbReference type="GeneID" id="84907635"/>
<keyword evidence="1" id="KW-1133">Transmembrane helix</keyword>
<gene>
    <name evidence="2" type="ORF">GCWU000324_01536</name>
</gene>
<dbReference type="STRING" id="629741.GCWU000324_01536"/>